<dbReference type="PROSITE" id="PS51352">
    <property type="entry name" value="THIOREDOXIN_2"/>
    <property type="match status" value="1"/>
</dbReference>
<dbReference type="PANTHER" id="PTHR42852:SF13">
    <property type="entry name" value="PROTEIN DIPZ"/>
    <property type="match status" value="1"/>
</dbReference>
<evidence type="ECO:0000256" key="1">
    <source>
        <dbReference type="SAM" id="SignalP"/>
    </source>
</evidence>
<protein>
    <submittedName>
        <fullName evidence="3">TlpA disulfide reductase family protein</fullName>
    </submittedName>
</protein>
<feature type="domain" description="Thioredoxin" evidence="2">
    <location>
        <begin position="238"/>
        <end position="401"/>
    </location>
</feature>
<gene>
    <name evidence="3" type="ORF">U0R10_09385</name>
</gene>
<keyword evidence="4" id="KW-1185">Reference proteome</keyword>
<comment type="caution">
    <text evidence="3">The sequence shown here is derived from an EMBL/GenBank/DDBJ whole genome shotgun (WGS) entry which is preliminary data.</text>
</comment>
<accession>A0ABW6DD59</accession>
<organism evidence="3 4">
    <name type="scientific">Aquirufa avitistagni</name>
    <dbReference type="NCBI Taxonomy" id="3104728"/>
    <lineage>
        <taxon>Bacteria</taxon>
        <taxon>Pseudomonadati</taxon>
        <taxon>Bacteroidota</taxon>
        <taxon>Cytophagia</taxon>
        <taxon>Cytophagales</taxon>
        <taxon>Flectobacillaceae</taxon>
        <taxon>Aquirufa</taxon>
    </lineage>
</organism>
<dbReference type="InterPro" id="IPR013766">
    <property type="entry name" value="Thioredoxin_domain"/>
</dbReference>
<feature type="signal peptide" evidence="1">
    <location>
        <begin position="1"/>
        <end position="15"/>
    </location>
</feature>
<dbReference type="Proteomes" id="UP001598138">
    <property type="component" value="Unassembled WGS sequence"/>
</dbReference>
<reference evidence="3 4" key="1">
    <citation type="submission" date="2024-03" db="EMBL/GenBank/DDBJ databases">
        <title>Aquirufa genome sequencing.</title>
        <authorList>
            <person name="Pitt A."/>
            <person name="Hahn M.W."/>
        </authorList>
    </citation>
    <scope>NUCLEOTIDE SEQUENCE [LARGE SCALE GENOMIC DNA]</scope>
    <source>
        <strain evidence="3 4">OSTEICH-129V</strain>
    </source>
</reference>
<dbReference type="EMBL" id="JBBKXZ010000003">
    <property type="protein sequence ID" value="MFD3394836.1"/>
    <property type="molecule type" value="Genomic_DNA"/>
</dbReference>
<dbReference type="InterPro" id="IPR000866">
    <property type="entry name" value="AhpC/TSA"/>
</dbReference>
<dbReference type="RefSeq" id="WP_377983710.1">
    <property type="nucleotide sequence ID" value="NZ_JBBKXZ010000003.1"/>
</dbReference>
<dbReference type="InterPro" id="IPR050553">
    <property type="entry name" value="Thioredoxin_ResA/DsbE_sf"/>
</dbReference>
<evidence type="ECO:0000313" key="4">
    <source>
        <dbReference type="Proteomes" id="UP001598138"/>
    </source>
</evidence>
<dbReference type="Gene3D" id="3.40.30.10">
    <property type="entry name" value="Glutaredoxin"/>
    <property type="match status" value="1"/>
</dbReference>
<proteinExistence type="predicted"/>
<dbReference type="InterPro" id="IPR036249">
    <property type="entry name" value="Thioredoxin-like_sf"/>
</dbReference>
<dbReference type="SUPFAM" id="SSF52833">
    <property type="entry name" value="Thioredoxin-like"/>
    <property type="match status" value="1"/>
</dbReference>
<sequence length="403" mass="44703">MRLLLLLLFPIISLAQNPKIGPWRGELSHMGGALPFNFIIQKGSEAKRFNINLQNGAEKFNLGESFFRGDSLIIPFDLYDAEISCALSSPNQMNGFWTKKRNGKALFSIPFQASAGSTLRFIAKAPANVNVTGKYSADFWADEASHSPGVLILNQKGNQVTGSVLKPTGDYRFLQGNVIADSLFLSYFDGSGVYLFKTKVTNSKIEGLFYTGLAGKRNMIAQKDAKASLPDLKKLTYLKPGFDRVSFKLPTPDGREISLSDARYQNKVVVIELMGSWCPNCIDESRFLAPFYRKYQSKGVEVIGMAFEYSPDITVSGPKIANFKKKIGIDYEVVFAGTPGDETIAQVLPMLHKINGFPTTFIIDKKGIVREIHTGFSGPGTGVYYTDWTQEFEKTIQTLLNEK</sequence>
<dbReference type="CDD" id="cd02966">
    <property type="entry name" value="TlpA_like_family"/>
    <property type="match status" value="1"/>
</dbReference>
<keyword evidence="1" id="KW-0732">Signal</keyword>
<name>A0ABW6DD59_9BACT</name>
<evidence type="ECO:0000313" key="3">
    <source>
        <dbReference type="EMBL" id="MFD3394836.1"/>
    </source>
</evidence>
<dbReference type="Pfam" id="PF00578">
    <property type="entry name" value="AhpC-TSA"/>
    <property type="match status" value="1"/>
</dbReference>
<feature type="chain" id="PRO_5047188113" evidence="1">
    <location>
        <begin position="16"/>
        <end position="403"/>
    </location>
</feature>
<evidence type="ECO:0000259" key="2">
    <source>
        <dbReference type="PROSITE" id="PS51352"/>
    </source>
</evidence>
<dbReference type="PANTHER" id="PTHR42852">
    <property type="entry name" value="THIOL:DISULFIDE INTERCHANGE PROTEIN DSBE"/>
    <property type="match status" value="1"/>
</dbReference>